<feature type="domain" description="EAL" evidence="3">
    <location>
        <begin position="506"/>
        <end position="759"/>
    </location>
</feature>
<evidence type="ECO:0000259" key="4">
    <source>
        <dbReference type="PROSITE" id="PS50887"/>
    </source>
</evidence>
<evidence type="ECO:0000313" key="6">
    <source>
        <dbReference type="Proteomes" id="UP000295380"/>
    </source>
</evidence>
<dbReference type="InterPro" id="IPR000160">
    <property type="entry name" value="GGDEF_dom"/>
</dbReference>
<dbReference type="InterPro" id="IPR043128">
    <property type="entry name" value="Rev_trsase/Diguanyl_cyclase"/>
</dbReference>
<dbReference type="GO" id="GO:0016301">
    <property type="term" value="F:kinase activity"/>
    <property type="evidence" value="ECO:0007669"/>
    <property type="project" value="UniProtKB-KW"/>
</dbReference>
<dbReference type="InterPro" id="IPR035919">
    <property type="entry name" value="EAL_sf"/>
</dbReference>
<dbReference type="SUPFAM" id="SSF141868">
    <property type="entry name" value="EAL domain-like"/>
    <property type="match status" value="1"/>
</dbReference>
<proteinExistence type="predicted"/>
<dbReference type="Gene3D" id="3.20.20.450">
    <property type="entry name" value="EAL domain"/>
    <property type="match status" value="1"/>
</dbReference>
<dbReference type="SMART" id="SM00267">
    <property type="entry name" value="GGDEF"/>
    <property type="match status" value="1"/>
</dbReference>
<dbReference type="Pfam" id="PF00563">
    <property type="entry name" value="EAL"/>
    <property type="match status" value="1"/>
</dbReference>
<dbReference type="PANTHER" id="PTHR44757">
    <property type="entry name" value="DIGUANYLATE CYCLASE DGCP"/>
    <property type="match status" value="1"/>
</dbReference>
<dbReference type="CDD" id="cd01949">
    <property type="entry name" value="GGDEF"/>
    <property type="match status" value="1"/>
</dbReference>
<evidence type="ECO:0000256" key="2">
    <source>
        <dbReference type="ARBA" id="ARBA00022777"/>
    </source>
</evidence>
<dbReference type="InterPro" id="IPR003018">
    <property type="entry name" value="GAF"/>
</dbReference>
<evidence type="ECO:0000313" key="5">
    <source>
        <dbReference type="EMBL" id="TDU20239.1"/>
    </source>
</evidence>
<organism evidence="5 6">
    <name type="scientific">Chromohalobacter marismortui</name>
    <dbReference type="NCBI Taxonomy" id="42055"/>
    <lineage>
        <taxon>Bacteria</taxon>
        <taxon>Pseudomonadati</taxon>
        <taxon>Pseudomonadota</taxon>
        <taxon>Gammaproteobacteria</taxon>
        <taxon>Oceanospirillales</taxon>
        <taxon>Halomonadaceae</taxon>
        <taxon>Chromohalobacter</taxon>
    </lineage>
</organism>
<dbReference type="CDD" id="cd01948">
    <property type="entry name" value="EAL"/>
    <property type="match status" value="1"/>
</dbReference>
<dbReference type="InterPro" id="IPR011006">
    <property type="entry name" value="CheY-like_superfamily"/>
</dbReference>
<feature type="domain" description="GGDEF" evidence="4">
    <location>
        <begin position="352"/>
        <end position="498"/>
    </location>
</feature>
<evidence type="ECO:0000259" key="3">
    <source>
        <dbReference type="PROSITE" id="PS50883"/>
    </source>
</evidence>
<name>A0A4R7NIM0_9GAMM</name>
<protein>
    <submittedName>
        <fullName evidence="5">Diguanylate cyclase (GGDEF)-like protein</fullName>
    </submittedName>
</protein>
<dbReference type="InterPro" id="IPR052155">
    <property type="entry name" value="Biofilm_reg_signaling"/>
</dbReference>
<dbReference type="PROSITE" id="PS50883">
    <property type="entry name" value="EAL"/>
    <property type="match status" value="1"/>
</dbReference>
<dbReference type="SUPFAM" id="SSF52172">
    <property type="entry name" value="CheY-like"/>
    <property type="match status" value="1"/>
</dbReference>
<dbReference type="InterPro" id="IPR001633">
    <property type="entry name" value="EAL_dom"/>
</dbReference>
<reference evidence="5 6" key="1">
    <citation type="submission" date="2019-03" db="EMBL/GenBank/DDBJ databases">
        <title>Genomic Encyclopedia of Type Strains, Phase IV (KMG-IV): sequencing the most valuable type-strain genomes for metagenomic binning, comparative biology and taxonomic classification.</title>
        <authorList>
            <person name="Goeker M."/>
        </authorList>
    </citation>
    <scope>NUCLEOTIDE SEQUENCE [LARGE SCALE GENOMIC DNA]</scope>
    <source>
        <strain evidence="5 6">DSM 6770</strain>
    </source>
</reference>
<dbReference type="InterPro" id="IPR029016">
    <property type="entry name" value="GAF-like_dom_sf"/>
</dbReference>
<dbReference type="PANTHER" id="PTHR44757:SF2">
    <property type="entry name" value="BIOFILM ARCHITECTURE MAINTENANCE PROTEIN MBAA"/>
    <property type="match status" value="1"/>
</dbReference>
<dbReference type="SMART" id="SM00052">
    <property type="entry name" value="EAL"/>
    <property type="match status" value="1"/>
</dbReference>
<evidence type="ECO:0000256" key="1">
    <source>
        <dbReference type="ARBA" id="ARBA00022679"/>
    </source>
</evidence>
<dbReference type="PROSITE" id="PS50887">
    <property type="entry name" value="GGDEF"/>
    <property type="match status" value="1"/>
</dbReference>
<dbReference type="SUPFAM" id="SSF55781">
    <property type="entry name" value="GAF domain-like"/>
    <property type="match status" value="1"/>
</dbReference>
<keyword evidence="6" id="KW-1185">Reference proteome</keyword>
<dbReference type="Proteomes" id="UP000295380">
    <property type="component" value="Unassembled WGS sequence"/>
</dbReference>
<dbReference type="AlphaFoldDB" id="A0A4R7NIM0"/>
<dbReference type="SUPFAM" id="SSF55073">
    <property type="entry name" value="Nucleotide cyclase"/>
    <property type="match status" value="1"/>
</dbReference>
<keyword evidence="2" id="KW-0418">Kinase</keyword>
<dbReference type="Gene3D" id="3.30.450.40">
    <property type="match status" value="1"/>
</dbReference>
<gene>
    <name evidence="5" type="ORF">C8E00_107139</name>
</gene>
<dbReference type="RefSeq" id="WP_208291938.1">
    <property type="nucleotide sequence ID" value="NZ_SOBR01000007.1"/>
</dbReference>
<dbReference type="EMBL" id="SOBR01000007">
    <property type="protein sequence ID" value="TDU20239.1"/>
    <property type="molecule type" value="Genomic_DNA"/>
</dbReference>
<dbReference type="Pfam" id="PF00990">
    <property type="entry name" value="GGDEF"/>
    <property type="match status" value="1"/>
</dbReference>
<sequence length="763" mass="84075">MSTDAEEPIHVQIALKSRADQRLLVRLLRDAGLTPHAVALPDQRADLVIVDASAWEHACEQLRVAREHAHPIVFPVLAIAGKEAASAAWAYRELGAHIDDLVELPTSRTVLLSRVGNLLRLRRLSLAQAHDHRSTQQQLNAVNRAFETLHACNEMMVRESTEDGLLQSVCEAIAQFEGYALAWVGFANDDKQVTKCYIAGKAADYAQAIEVNVDGSPKSQGPIGQAIVSGSTQIVSDMRADPRMAPWREQIIARDLSAVIALPLKVSAGPSGVLAVYSKRSGDFATDERALLERLADNLTVGLDRLRLQNERKAQSQEIQRLAYQDPVTGMANRRSLLDRLNRLVTQADHDQAAAILFIDLDDFKLVNDVLGHKLGDSVLQNVAWRISNTLRDGDIVARQGGDEFIVVMVDAPRYPPPDEESVRTRLTRGADELAQRIHRTLCQPFEIDGHAHRLGASIGISLLPFLSDTPETVIDQADMAMYAAKHSGQGTAFFSPELAAGRQQRLSLEAKLHHALTAGELQLNYQPVWELDSGRIIAVEALLRWRDDEGHMISPATFIPVAEEIGLMGALSEWVIEEAARQLASWREAGLELTMGVNLSVSQLQGPEAARAIHDQIVALGSDPRWWLLELTEEAVMKTPEAVMEAMRLLSDAGFRLALDDFGRGYSSLARLQAMPLHTLKIDKLFVDSLQEEVPDDRVVRTVVELARQFSLRVVAEGIEHIEQAQQLAKMGCSFGQGFWVSPAIPASEIPALMQGRVSPMH</sequence>
<keyword evidence="1" id="KW-0808">Transferase</keyword>
<comment type="caution">
    <text evidence="5">The sequence shown here is derived from an EMBL/GenBank/DDBJ whole genome shotgun (WGS) entry which is preliminary data.</text>
</comment>
<dbReference type="Gene3D" id="3.30.70.270">
    <property type="match status" value="1"/>
</dbReference>
<dbReference type="SMART" id="SM00065">
    <property type="entry name" value="GAF"/>
    <property type="match status" value="1"/>
</dbReference>
<dbReference type="InterPro" id="IPR029787">
    <property type="entry name" value="Nucleotide_cyclase"/>
</dbReference>
<accession>A0A4R7NIM0</accession>
<dbReference type="NCBIfam" id="TIGR00254">
    <property type="entry name" value="GGDEF"/>
    <property type="match status" value="1"/>
</dbReference>
<dbReference type="Pfam" id="PF13185">
    <property type="entry name" value="GAF_2"/>
    <property type="match status" value="1"/>
</dbReference>